<dbReference type="EMBL" id="BTRK01000004">
    <property type="protein sequence ID" value="GMR46527.1"/>
    <property type="molecule type" value="Genomic_DNA"/>
</dbReference>
<feature type="compositionally biased region" description="Low complexity" evidence="1">
    <location>
        <begin position="1"/>
        <end position="14"/>
    </location>
</feature>
<evidence type="ECO:0000313" key="2">
    <source>
        <dbReference type="EMBL" id="GMR46527.1"/>
    </source>
</evidence>
<accession>A0AAN5HZK0</accession>
<feature type="compositionally biased region" description="Basic and acidic residues" evidence="1">
    <location>
        <begin position="18"/>
        <end position="37"/>
    </location>
</feature>
<evidence type="ECO:0000256" key="1">
    <source>
        <dbReference type="SAM" id="MobiDB-lite"/>
    </source>
</evidence>
<dbReference type="AlphaFoldDB" id="A0AAN5HZK0"/>
<organism evidence="2 3">
    <name type="scientific">Pristionchus mayeri</name>
    <dbReference type="NCBI Taxonomy" id="1317129"/>
    <lineage>
        <taxon>Eukaryota</taxon>
        <taxon>Metazoa</taxon>
        <taxon>Ecdysozoa</taxon>
        <taxon>Nematoda</taxon>
        <taxon>Chromadorea</taxon>
        <taxon>Rhabditida</taxon>
        <taxon>Rhabditina</taxon>
        <taxon>Diplogasteromorpha</taxon>
        <taxon>Diplogasteroidea</taxon>
        <taxon>Neodiplogasteridae</taxon>
        <taxon>Pristionchus</taxon>
    </lineage>
</organism>
<protein>
    <submittedName>
        <fullName evidence="2">Uncharacterized protein</fullName>
    </submittedName>
</protein>
<name>A0AAN5HZK0_9BILA</name>
<reference evidence="3" key="1">
    <citation type="submission" date="2022-10" db="EMBL/GenBank/DDBJ databases">
        <title>Genome assembly of Pristionchus species.</title>
        <authorList>
            <person name="Yoshida K."/>
            <person name="Sommer R.J."/>
        </authorList>
    </citation>
    <scope>NUCLEOTIDE SEQUENCE [LARGE SCALE GENOMIC DNA]</scope>
    <source>
        <strain evidence="3">RS5460</strain>
    </source>
</reference>
<gene>
    <name evidence="2" type="ORF">PMAYCL1PPCAC_16722</name>
</gene>
<keyword evidence="3" id="KW-1185">Reference proteome</keyword>
<feature type="non-terminal residue" evidence="2">
    <location>
        <position position="1"/>
    </location>
</feature>
<comment type="caution">
    <text evidence="2">The sequence shown here is derived from an EMBL/GenBank/DDBJ whole genome shotgun (WGS) entry which is preliminary data.</text>
</comment>
<proteinExistence type="predicted"/>
<sequence>ARSLLRDSSCISSSGHIHRTEMHQEDHNRRQDPRSRGSECSSSRAHRDVERGKLREAYGVHSRTAELKTITA</sequence>
<feature type="region of interest" description="Disordered" evidence="1">
    <location>
        <begin position="1"/>
        <end position="72"/>
    </location>
</feature>
<feature type="compositionally biased region" description="Basic and acidic residues" evidence="1">
    <location>
        <begin position="45"/>
        <end position="66"/>
    </location>
</feature>
<evidence type="ECO:0000313" key="3">
    <source>
        <dbReference type="Proteomes" id="UP001328107"/>
    </source>
</evidence>
<feature type="non-terminal residue" evidence="2">
    <location>
        <position position="72"/>
    </location>
</feature>
<dbReference type="Proteomes" id="UP001328107">
    <property type="component" value="Unassembled WGS sequence"/>
</dbReference>